<organism evidence="2 3">
    <name type="scientific">Rangifer tarandus platyrhynchus</name>
    <name type="common">Svalbard reindeer</name>
    <dbReference type="NCBI Taxonomy" id="3082113"/>
    <lineage>
        <taxon>Eukaryota</taxon>
        <taxon>Metazoa</taxon>
        <taxon>Chordata</taxon>
        <taxon>Craniata</taxon>
        <taxon>Vertebrata</taxon>
        <taxon>Euteleostomi</taxon>
        <taxon>Mammalia</taxon>
        <taxon>Eutheria</taxon>
        <taxon>Laurasiatheria</taxon>
        <taxon>Artiodactyla</taxon>
        <taxon>Ruminantia</taxon>
        <taxon>Pecora</taxon>
        <taxon>Cervidae</taxon>
        <taxon>Odocoileinae</taxon>
        <taxon>Rangifer</taxon>
    </lineage>
</organism>
<proteinExistence type="predicted"/>
<sequence>MGLPFRLSPNPLSPHGVAFYPVKRAERGVLPVSWVCFPLSLSLSSQKQKRTCGKALDQAKFLDSAAKCISGQGTSCLAPIPEFPSEVSLVFPPISILSALQAGGGNSLPIRDSLQEGRGSEPSLLEDSKPGLSC</sequence>
<accession>A0ABN8YU26</accession>
<dbReference type="EMBL" id="OX459960">
    <property type="protein sequence ID" value="CAI9165105.1"/>
    <property type="molecule type" value="Genomic_DNA"/>
</dbReference>
<protein>
    <submittedName>
        <fullName evidence="2">Uncharacterized protein</fullName>
    </submittedName>
</protein>
<gene>
    <name evidence="2" type="ORF">MRATA1EN1_LOCUS14067</name>
</gene>
<evidence type="ECO:0000313" key="2">
    <source>
        <dbReference type="EMBL" id="CAI9165105.1"/>
    </source>
</evidence>
<feature type="region of interest" description="Disordered" evidence="1">
    <location>
        <begin position="108"/>
        <end position="134"/>
    </location>
</feature>
<dbReference type="Proteomes" id="UP001176941">
    <property type="component" value="Chromosome 24"/>
</dbReference>
<reference evidence="2" key="1">
    <citation type="submission" date="2023-04" db="EMBL/GenBank/DDBJ databases">
        <authorList>
            <consortium name="ELIXIR-Norway"/>
        </authorList>
    </citation>
    <scope>NUCLEOTIDE SEQUENCE [LARGE SCALE GENOMIC DNA]</scope>
</reference>
<name>A0ABN8YU26_RANTA</name>
<keyword evidence="3" id="KW-1185">Reference proteome</keyword>
<evidence type="ECO:0000313" key="3">
    <source>
        <dbReference type="Proteomes" id="UP001176941"/>
    </source>
</evidence>
<evidence type="ECO:0000256" key="1">
    <source>
        <dbReference type="SAM" id="MobiDB-lite"/>
    </source>
</evidence>